<evidence type="ECO:0000313" key="2">
    <source>
        <dbReference type="Proteomes" id="UP001055439"/>
    </source>
</evidence>
<protein>
    <submittedName>
        <fullName evidence="1">Uncharacterized protein</fullName>
    </submittedName>
</protein>
<reference evidence="1" key="1">
    <citation type="submission" date="2022-05" db="EMBL/GenBank/DDBJ databases">
        <title>The Musa troglodytarum L. genome provides insights into the mechanism of non-climacteric behaviour and enrichment of carotenoids.</title>
        <authorList>
            <person name="Wang J."/>
        </authorList>
    </citation>
    <scope>NUCLEOTIDE SEQUENCE</scope>
    <source>
        <tissue evidence="1">Leaf</tissue>
    </source>
</reference>
<evidence type="ECO:0000313" key="1">
    <source>
        <dbReference type="EMBL" id="URE35440.1"/>
    </source>
</evidence>
<dbReference type="EMBL" id="CP097510">
    <property type="protein sequence ID" value="URE35440.1"/>
    <property type="molecule type" value="Genomic_DNA"/>
</dbReference>
<keyword evidence="2" id="KW-1185">Reference proteome</keyword>
<gene>
    <name evidence="1" type="ORF">MUK42_36069</name>
</gene>
<organism evidence="1 2">
    <name type="scientific">Musa troglodytarum</name>
    <name type="common">fe'i banana</name>
    <dbReference type="NCBI Taxonomy" id="320322"/>
    <lineage>
        <taxon>Eukaryota</taxon>
        <taxon>Viridiplantae</taxon>
        <taxon>Streptophyta</taxon>
        <taxon>Embryophyta</taxon>
        <taxon>Tracheophyta</taxon>
        <taxon>Spermatophyta</taxon>
        <taxon>Magnoliopsida</taxon>
        <taxon>Liliopsida</taxon>
        <taxon>Zingiberales</taxon>
        <taxon>Musaceae</taxon>
        <taxon>Musa</taxon>
    </lineage>
</organism>
<dbReference type="Proteomes" id="UP001055439">
    <property type="component" value="Chromosome 8"/>
</dbReference>
<sequence>MIVIKFVQSRYLIGFLHTISKIQNINHSQLVRPREFV</sequence>
<dbReference type="AlphaFoldDB" id="A0A9E7HLP7"/>
<accession>A0A9E7HLP7</accession>
<name>A0A9E7HLP7_9LILI</name>
<proteinExistence type="predicted"/>